<dbReference type="InterPro" id="IPR000159">
    <property type="entry name" value="RA_dom"/>
</dbReference>
<dbReference type="SMART" id="SM00314">
    <property type="entry name" value="RA"/>
    <property type="match status" value="1"/>
</dbReference>
<dbReference type="Pfam" id="PF00481">
    <property type="entry name" value="PP2C"/>
    <property type="match status" value="1"/>
</dbReference>
<dbReference type="InterPro" id="IPR001932">
    <property type="entry name" value="PPM-type_phosphatase-like_dom"/>
</dbReference>
<feature type="region of interest" description="Disordered" evidence="13">
    <location>
        <begin position="159"/>
        <end position="182"/>
    </location>
</feature>
<keyword evidence="6" id="KW-0479">Metal-binding</keyword>
<dbReference type="SMART" id="SM00369">
    <property type="entry name" value="LRR_TYP"/>
    <property type="match status" value="13"/>
</dbReference>
<evidence type="ECO:0000259" key="14">
    <source>
        <dbReference type="PROSITE" id="PS50125"/>
    </source>
</evidence>
<dbReference type="PANTHER" id="PTHR48051:SF1">
    <property type="entry name" value="RAS SUPPRESSOR PROTEIN 1"/>
    <property type="match status" value="1"/>
</dbReference>
<dbReference type="InterPro" id="IPR003591">
    <property type="entry name" value="Leu-rich_rpt_typical-subtyp"/>
</dbReference>
<feature type="compositionally biased region" description="Low complexity" evidence="13">
    <location>
        <begin position="165"/>
        <end position="176"/>
    </location>
</feature>
<dbReference type="InterPro" id="IPR032675">
    <property type="entry name" value="LRR_dom_sf"/>
</dbReference>
<dbReference type="InterPro" id="IPR029787">
    <property type="entry name" value="Nucleotide_cyclase"/>
</dbReference>
<keyword evidence="8" id="KW-0460">Magnesium</keyword>
<dbReference type="GO" id="GO:0004016">
    <property type="term" value="F:adenylate cyclase activity"/>
    <property type="evidence" value="ECO:0007669"/>
    <property type="project" value="UniProtKB-EC"/>
</dbReference>
<dbReference type="PROSITE" id="PS50125">
    <property type="entry name" value="GUANYLATE_CYCLASE_2"/>
    <property type="match status" value="1"/>
</dbReference>
<dbReference type="SMART" id="SM00364">
    <property type="entry name" value="LRR_BAC"/>
    <property type="match status" value="10"/>
</dbReference>
<feature type="compositionally biased region" description="Polar residues" evidence="13">
    <location>
        <begin position="42"/>
        <end position="63"/>
    </location>
</feature>
<dbReference type="PROSITE" id="PS50200">
    <property type="entry name" value="RA"/>
    <property type="match status" value="1"/>
</dbReference>
<dbReference type="SUPFAM" id="SSF81606">
    <property type="entry name" value="PP2C-like"/>
    <property type="match status" value="1"/>
</dbReference>
<dbReference type="InterPro" id="IPR001054">
    <property type="entry name" value="A/G_cyclase"/>
</dbReference>
<dbReference type="GO" id="GO:0046872">
    <property type="term" value="F:metal ion binding"/>
    <property type="evidence" value="ECO:0007669"/>
    <property type="project" value="UniProtKB-KW"/>
</dbReference>
<comment type="similarity">
    <text evidence="2">Belongs to the adenylyl cyclase class-3 family.</text>
</comment>
<evidence type="ECO:0000256" key="3">
    <source>
        <dbReference type="ARBA" id="ARBA00012201"/>
    </source>
</evidence>
<dbReference type="Gene3D" id="3.30.70.1230">
    <property type="entry name" value="Nucleotide cyclase"/>
    <property type="match status" value="1"/>
</dbReference>
<organism evidence="17 18">
    <name type="scientific">Rhizophagus clarus</name>
    <dbReference type="NCBI Taxonomy" id="94130"/>
    <lineage>
        <taxon>Eukaryota</taxon>
        <taxon>Fungi</taxon>
        <taxon>Fungi incertae sedis</taxon>
        <taxon>Mucoromycota</taxon>
        <taxon>Glomeromycotina</taxon>
        <taxon>Glomeromycetes</taxon>
        <taxon>Glomerales</taxon>
        <taxon>Glomeraceae</taxon>
        <taxon>Rhizophagus</taxon>
    </lineage>
</organism>
<evidence type="ECO:0000256" key="11">
    <source>
        <dbReference type="ARBA" id="ARBA00032597"/>
    </source>
</evidence>
<dbReference type="EC" id="4.6.1.1" evidence="3"/>
<evidence type="ECO:0000256" key="8">
    <source>
        <dbReference type="ARBA" id="ARBA00022842"/>
    </source>
</evidence>
<dbReference type="InterPro" id="IPR055071">
    <property type="entry name" value="RA_PHLPP-like"/>
</dbReference>
<dbReference type="OrthoDB" id="2021138at2759"/>
<dbReference type="SUPFAM" id="SSF55073">
    <property type="entry name" value="Nucleotide cyclase"/>
    <property type="match status" value="1"/>
</dbReference>
<keyword evidence="9" id="KW-0115">cAMP biosynthesis</keyword>
<feature type="domain" description="PPM-type phosphatase" evidence="16">
    <location>
        <begin position="1065"/>
        <end position="1342"/>
    </location>
</feature>
<dbReference type="GO" id="GO:0006171">
    <property type="term" value="P:cAMP biosynthetic process"/>
    <property type="evidence" value="ECO:0007669"/>
    <property type="project" value="UniProtKB-KW"/>
</dbReference>
<comment type="caution">
    <text evidence="17">The sequence shown here is derived from an EMBL/GenBank/DDBJ whole genome shotgun (WGS) entry which is preliminary data.</text>
</comment>
<dbReference type="FunFam" id="3.80.10.10:FF:000220">
    <property type="entry name" value="Adenylate cyclase AcyA"/>
    <property type="match status" value="1"/>
</dbReference>
<dbReference type="Gene3D" id="3.80.10.10">
    <property type="entry name" value="Ribonuclease Inhibitor"/>
    <property type="match status" value="3"/>
</dbReference>
<evidence type="ECO:0000313" key="18">
    <source>
        <dbReference type="Proteomes" id="UP000615446"/>
    </source>
</evidence>
<dbReference type="PROSITE" id="PS51450">
    <property type="entry name" value="LRR"/>
    <property type="match status" value="5"/>
</dbReference>
<evidence type="ECO:0000313" key="17">
    <source>
        <dbReference type="EMBL" id="GES79654.1"/>
    </source>
</evidence>
<dbReference type="SMART" id="SM00332">
    <property type="entry name" value="PP2Cc"/>
    <property type="match status" value="1"/>
</dbReference>
<dbReference type="InterPro" id="IPR050216">
    <property type="entry name" value="LRR_domain-containing"/>
</dbReference>
<dbReference type="Pfam" id="PF13855">
    <property type="entry name" value="LRR_8"/>
    <property type="match status" value="4"/>
</dbReference>
<evidence type="ECO:0000256" key="7">
    <source>
        <dbReference type="ARBA" id="ARBA00022737"/>
    </source>
</evidence>
<accession>A0A8H3QK93</accession>
<feature type="domain" description="Guanylate cyclase" evidence="14">
    <location>
        <begin position="1408"/>
        <end position="1546"/>
    </location>
</feature>
<evidence type="ECO:0000256" key="4">
    <source>
        <dbReference type="ARBA" id="ARBA00021420"/>
    </source>
</evidence>
<dbReference type="Pfam" id="PF00211">
    <property type="entry name" value="Guanylate_cyc"/>
    <property type="match status" value="1"/>
</dbReference>
<dbReference type="InterPro" id="IPR036457">
    <property type="entry name" value="PPM-type-like_dom_sf"/>
</dbReference>
<dbReference type="SUPFAM" id="SSF54236">
    <property type="entry name" value="Ubiquitin-like"/>
    <property type="match status" value="1"/>
</dbReference>
<dbReference type="SMART" id="SM00044">
    <property type="entry name" value="CYCc"/>
    <property type="match status" value="1"/>
</dbReference>
<dbReference type="SMART" id="SM00365">
    <property type="entry name" value="LRR_SD22"/>
    <property type="match status" value="5"/>
</dbReference>
<feature type="region of interest" description="Disordered" evidence="13">
    <location>
        <begin position="90"/>
        <end position="120"/>
    </location>
</feature>
<dbReference type="SUPFAM" id="SSF52058">
    <property type="entry name" value="L domain-like"/>
    <property type="match status" value="2"/>
</dbReference>
<evidence type="ECO:0000259" key="15">
    <source>
        <dbReference type="PROSITE" id="PS50200"/>
    </source>
</evidence>
<evidence type="ECO:0000256" key="2">
    <source>
        <dbReference type="ARBA" id="ARBA00005381"/>
    </source>
</evidence>
<dbReference type="EMBL" id="BLAL01000044">
    <property type="protein sequence ID" value="GES79654.1"/>
    <property type="molecule type" value="Genomic_DNA"/>
</dbReference>
<dbReference type="PANTHER" id="PTHR48051">
    <property type="match status" value="1"/>
</dbReference>
<feature type="region of interest" description="Disordered" evidence="13">
    <location>
        <begin position="1"/>
        <end position="63"/>
    </location>
</feature>
<dbReference type="Gene3D" id="3.60.40.10">
    <property type="entry name" value="PPM-type phosphatase domain"/>
    <property type="match status" value="1"/>
</dbReference>
<dbReference type="CDD" id="cd00143">
    <property type="entry name" value="PP2Cc"/>
    <property type="match status" value="1"/>
</dbReference>
<keyword evidence="10" id="KW-0456">Lyase</keyword>
<evidence type="ECO:0000256" key="9">
    <source>
        <dbReference type="ARBA" id="ARBA00022998"/>
    </source>
</evidence>
<name>A0A8H3QK93_9GLOM</name>
<evidence type="ECO:0000256" key="5">
    <source>
        <dbReference type="ARBA" id="ARBA00022614"/>
    </source>
</evidence>
<dbReference type="GO" id="GO:0005737">
    <property type="term" value="C:cytoplasm"/>
    <property type="evidence" value="ECO:0007669"/>
    <property type="project" value="TreeGrafter"/>
</dbReference>
<comment type="catalytic activity">
    <reaction evidence="1">
        <text>ATP = 3',5'-cyclic AMP + diphosphate</text>
        <dbReference type="Rhea" id="RHEA:15389"/>
        <dbReference type="ChEBI" id="CHEBI:30616"/>
        <dbReference type="ChEBI" id="CHEBI:33019"/>
        <dbReference type="ChEBI" id="CHEBI:58165"/>
        <dbReference type="EC" id="4.6.1.1"/>
    </reaction>
</comment>
<evidence type="ECO:0000256" key="1">
    <source>
        <dbReference type="ARBA" id="ARBA00001593"/>
    </source>
</evidence>
<keyword evidence="5" id="KW-0433">Leucine-rich repeat</keyword>
<gene>
    <name evidence="17" type="ORF">RCL2_000695400</name>
</gene>
<evidence type="ECO:0000259" key="16">
    <source>
        <dbReference type="PROSITE" id="PS51746"/>
    </source>
</evidence>
<keyword evidence="7" id="KW-0677">Repeat</keyword>
<feature type="domain" description="Ras-associating" evidence="15">
    <location>
        <begin position="365"/>
        <end position="455"/>
    </location>
</feature>
<dbReference type="CDD" id="cd07302">
    <property type="entry name" value="CHD"/>
    <property type="match status" value="1"/>
</dbReference>
<dbReference type="InterPro" id="IPR001611">
    <property type="entry name" value="Leu-rich_rpt"/>
</dbReference>
<dbReference type="InterPro" id="IPR029071">
    <property type="entry name" value="Ubiquitin-like_domsf"/>
</dbReference>
<dbReference type="Proteomes" id="UP000615446">
    <property type="component" value="Unassembled WGS sequence"/>
</dbReference>
<dbReference type="GO" id="GO:0035556">
    <property type="term" value="P:intracellular signal transduction"/>
    <property type="evidence" value="ECO:0007669"/>
    <property type="project" value="InterPro"/>
</dbReference>
<evidence type="ECO:0000256" key="12">
    <source>
        <dbReference type="ARBA" id="ARBA00032637"/>
    </source>
</evidence>
<dbReference type="Pfam" id="PF23010">
    <property type="entry name" value="RA_3"/>
    <property type="match status" value="1"/>
</dbReference>
<sequence length="1761" mass="198348">MTPRRSSDLDISPPSPFRTPEQYPTGGGQNRRKKSREEKDSFLSSIFGSHSRPSSPSYDPTLQSMNNLAARSSKRGGLVRKLSAGNVKAGLLLPDDDEPRRKSFDSVQPNMNTRYGDFPPEEIAPFAYQTVIPMDNRKGSSTTLSSNSDTNSYRIIHRRTKSSDSDSALDSSSVYSNNGPIGKEKEKRTILKWFRKSPKDKETSTSEGIFRKNSDAETYTHSHPNLIITPYEKDEFAPITPNYSRSTSLKSEKSDHHLFKIKKGSSGRRKETTQNEFNLDIDDMDGIIRNDNREHRLSGVSNTLQFITCDEMLQESSNDSILTPTSNTEMWSPPESWAVHKPQQHILESNILDDTNNEKLNNGNKMYCIRVFRPDATFGTVNCLLNTTTAELCHILGKKFYIPDISKYNIYIKRHNLERMLSPKERPLKLQKQLLEQTGYTENDKLDDLGREDNSYLFRFTFRETTVPRFEEEQGALSSIQHVDLQARNLQTIPIFLYRQAYFIRSLNVSQNLMLDLPTDFIQSCHQLKELHLSQNELERVPQSVKQSQMLSTLNLSSNRLQELDHAQLEQLKNVIELTNLQVDNNLLSSLPETFVKFRCLNILNVSNNSFTEFPPVICSIISLSELDMSFNNITDVPIEIGNLVNLKRLFLIGNQIMGTLPASFEKLTSLRKLDIRRNQITNIDVLSSVPNLEVLLIESNHVRIVKLSSSSLQKLILPKNMLTQFSLVNEGIGSSITELSLAHSKLNELPDRLLEDLVSLEKLDLSNNQLTKIPNSIGSLKKLAHFSCKNNTLSALPSEIGSLTALRVLDIHCNNLRSLPPEIWYCAGLVTLNVSSNLLEQFPMRPTSFPDVNQSINSVRPNSYLSKSLRALYLGDNVLTTEIFSAVSQFIELRILNLSFNLLDEIPTGGIVNPHLTELYLSGNEIPSLPDDIEKLANLRVLHVNGNKLQTLPAELSKIRKLVVLDVGNNALKYNIANWHFEWNWNWNIELKYLNLSGNKRLKIKHALFNELNPPRDRNLADFGALTRLRVLGLMDITLLDLIVPDETDNRRVRTSGSEVNSMSYGMADTLGTSDNLSTWEAVIPKFRGREDECLFGLFEGRAGTNRGGRVAKYLHDNFQSSFKTELERLKDFDQVESSLRRSFLSLNKELGLKMFNSNNSALESEYAWESESTNSVALGIDDNKSGASGIVVYISGTILYVANVGDTKAVIGRNNGSAYEVACNQSIISPSEIARIRDAGGFISHDCLVNGEVNVSRSFGHFHLTPIINANPSIEKIKLSEQDEFIVLATRGLWDRMSYQTAVDVTRTERDDLMRAAQKLRDFAISYGAEENIMVMIIGVGDLFDRRLRRRLDGLEGKGLLQGMAGEETTFYFGSKTKRGRREENPSDSAIARLQKEIPPPTGQIALVFTDIKNSTFLWETLPDAMRSAIKQHNTIMRRQLRFIGGYEVKTEGDAFMVSFPTVSSALLWCFTVQLELLKVDWPSEIIESEDGKIVYGGADNDLIYKGLSVRMGIHWGSPVCEPDIITKRMDYFGPIVNRTARICNNADGGQICISSDVKTEIGLLDGMMDGGDNDSIFKKDGTDEEMQGTPPQSNNGVLDKNLIHLRKLGFVMRNIGERKLKGLENPEVLYLVYPEALKGRMEEDLVKDKDSKSLDPAIVRLCGQLCLRLERLSSGGVINRSNTRNSRLDLFLSGLSYVKDNATEEELLRIMESFVTRIENSISTLYLKDVGKLALGDMSIMDIVKALQMYAQYVGKAK</sequence>
<evidence type="ECO:0000256" key="13">
    <source>
        <dbReference type="SAM" id="MobiDB-lite"/>
    </source>
</evidence>
<evidence type="ECO:0000256" key="10">
    <source>
        <dbReference type="ARBA" id="ARBA00023239"/>
    </source>
</evidence>
<reference evidence="17" key="1">
    <citation type="submission" date="2019-10" db="EMBL/GenBank/DDBJ databases">
        <title>Conservation and host-specific expression of non-tandemly repeated heterogenous ribosome RNA gene in arbuscular mycorrhizal fungi.</title>
        <authorList>
            <person name="Maeda T."/>
            <person name="Kobayashi Y."/>
            <person name="Nakagawa T."/>
            <person name="Ezawa T."/>
            <person name="Yamaguchi K."/>
            <person name="Bino T."/>
            <person name="Nishimoto Y."/>
            <person name="Shigenobu S."/>
            <person name="Kawaguchi M."/>
        </authorList>
    </citation>
    <scope>NUCLEOTIDE SEQUENCE</scope>
    <source>
        <strain evidence="17">HR1</strain>
    </source>
</reference>
<dbReference type="PROSITE" id="PS51746">
    <property type="entry name" value="PPM_2"/>
    <property type="match status" value="1"/>
</dbReference>
<proteinExistence type="inferred from homology"/>
<evidence type="ECO:0000256" key="6">
    <source>
        <dbReference type="ARBA" id="ARBA00022723"/>
    </source>
</evidence>
<protein>
    <recommendedName>
        <fullName evidence="4">Adenylate cyclase</fullName>
        <ecNumber evidence="3">4.6.1.1</ecNumber>
    </recommendedName>
    <alternativeName>
        <fullName evidence="11">ATP pyrophosphate-lyase</fullName>
    </alternativeName>
    <alternativeName>
        <fullName evidence="12">Adenylyl cyclase</fullName>
    </alternativeName>
</protein>
<dbReference type="CDD" id="cd17214">
    <property type="entry name" value="RA_CYR1_like"/>
    <property type="match status" value="1"/>
</dbReference>